<keyword evidence="4" id="KW-0472">Membrane</keyword>
<dbReference type="SMART" id="SM00642">
    <property type="entry name" value="Aamy"/>
    <property type="match status" value="1"/>
</dbReference>
<dbReference type="PANTHER" id="PTHR10357">
    <property type="entry name" value="ALPHA-AMYLASE FAMILY MEMBER"/>
    <property type="match status" value="1"/>
</dbReference>
<evidence type="ECO:0000259" key="6">
    <source>
        <dbReference type="SMART" id="SM00642"/>
    </source>
</evidence>
<dbReference type="Pfam" id="PF22026">
    <property type="entry name" value="Alpha-amylase_C_2"/>
    <property type="match status" value="1"/>
</dbReference>
<organism evidence="7 8">
    <name type="scientific">Halobacillus salinarum</name>
    <dbReference type="NCBI Taxonomy" id="2932257"/>
    <lineage>
        <taxon>Bacteria</taxon>
        <taxon>Bacillati</taxon>
        <taxon>Bacillota</taxon>
        <taxon>Bacilli</taxon>
        <taxon>Bacillales</taxon>
        <taxon>Bacillaceae</taxon>
        <taxon>Halobacillus</taxon>
    </lineage>
</organism>
<feature type="signal peptide" evidence="5">
    <location>
        <begin position="1"/>
        <end position="23"/>
    </location>
</feature>
<accession>A0ABY4EHC7</accession>
<evidence type="ECO:0000313" key="7">
    <source>
        <dbReference type="EMBL" id="UOQ43468.1"/>
    </source>
</evidence>
<comment type="cofactor">
    <cofactor evidence="1">
        <name>Ca(2+)</name>
        <dbReference type="ChEBI" id="CHEBI:29108"/>
    </cofactor>
</comment>
<dbReference type="InterPro" id="IPR054174">
    <property type="entry name" value="Alpha-amylase-like_C"/>
</dbReference>
<dbReference type="Proteomes" id="UP000831787">
    <property type="component" value="Chromosome"/>
</dbReference>
<proteinExistence type="predicted"/>
<dbReference type="InterPro" id="IPR013780">
    <property type="entry name" value="Glyco_hydro_b"/>
</dbReference>
<feature type="chain" id="PRO_5047154256" evidence="5">
    <location>
        <begin position="24"/>
        <end position="496"/>
    </location>
</feature>
<dbReference type="Gene3D" id="2.60.40.1180">
    <property type="entry name" value="Golgi alpha-mannosidase II"/>
    <property type="match status" value="1"/>
</dbReference>
<feature type="domain" description="Glycosyl hydrolase family 13 catalytic" evidence="6">
    <location>
        <begin position="38"/>
        <end position="369"/>
    </location>
</feature>
<keyword evidence="4" id="KW-0812">Transmembrane</keyword>
<evidence type="ECO:0000313" key="8">
    <source>
        <dbReference type="Proteomes" id="UP000831787"/>
    </source>
</evidence>
<gene>
    <name evidence="7" type="ORF">MUN89_16320</name>
</gene>
<evidence type="ECO:0000256" key="2">
    <source>
        <dbReference type="ARBA" id="ARBA00022723"/>
    </source>
</evidence>
<keyword evidence="3 5" id="KW-0732">Signal</keyword>
<dbReference type="GO" id="GO:0016787">
    <property type="term" value="F:hydrolase activity"/>
    <property type="evidence" value="ECO:0007669"/>
    <property type="project" value="UniProtKB-KW"/>
</dbReference>
<dbReference type="PANTHER" id="PTHR10357:SF215">
    <property type="entry name" value="ALPHA-AMYLASE 1"/>
    <property type="match status" value="1"/>
</dbReference>
<keyword evidence="8" id="KW-1185">Reference proteome</keyword>
<dbReference type="Pfam" id="PF00128">
    <property type="entry name" value="Alpha-amylase"/>
    <property type="match status" value="1"/>
</dbReference>
<dbReference type="InterPro" id="IPR006047">
    <property type="entry name" value="GH13_cat_dom"/>
</dbReference>
<evidence type="ECO:0000256" key="3">
    <source>
        <dbReference type="ARBA" id="ARBA00022729"/>
    </source>
</evidence>
<keyword evidence="2" id="KW-0479">Metal-binding</keyword>
<reference evidence="7 8" key="1">
    <citation type="submission" date="2022-04" db="EMBL/GenBank/DDBJ databases">
        <title>Halobacillus sp. isolated from saltern.</title>
        <authorList>
            <person name="Won M."/>
            <person name="Lee C.-M."/>
            <person name="Woen H.-Y."/>
            <person name="Kwon S.-W."/>
        </authorList>
    </citation>
    <scope>NUCLEOTIDE SEQUENCE [LARGE SCALE GENOMIC DNA]</scope>
    <source>
        <strain evidence="7 8">SSBR10-3</strain>
    </source>
</reference>
<dbReference type="SUPFAM" id="SSF51445">
    <property type="entry name" value="(Trans)glycosidases"/>
    <property type="match status" value="1"/>
</dbReference>
<feature type="transmembrane region" description="Helical" evidence="4">
    <location>
        <begin position="464"/>
        <end position="485"/>
    </location>
</feature>
<name>A0ABY4EHC7_9BACI</name>
<dbReference type="SUPFAM" id="SSF51011">
    <property type="entry name" value="Glycosyl hydrolase domain"/>
    <property type="match status" value="1"/>
</dbReference>
<protein>
    <submittedName>
        <fullName evidence="7">Alpha-amylase family glycosyl hydrolase</fullName>
    </submittedName>
</protein>
<sequence length="496" mass="56492">MRKIRTILLSIPLLLFFANPAGAAEKEDQAWQDESIYYIMVDRFMNGVAHNDQGINIKDGEAFHGGDLQGVIEQLDYIKDMGFTSICLSPIMDNQKRGYHGFWVEDFMKTEEHFGTMKDAERLVQEAHKRNMKVIFEFPVNFTGNEHPWLNDSNKENWYKESSTAGEDDHLHNSWLKGLPELNLDNKEVQNYLFKAADYWIKNTNVDGFKLERKGEIPAEFIQVFASHVNSTKNGFFLLSHSENMIGARLHDGYYRTASEAFSDAGNSLQDVNEVWNMELNIKGSVWANYIDNLQTLRFAHRAVTNQKNPATRLNLALTYTFTAPGLPIVTYGTEVPLDPGADQAPKMMDFKAANEDLSKLLEKLNAMRQEFPALTKGDFKQLYHDSGFAVFKRTYQNNTMIIAINNDTKTRAITIQDLPEQQQLRGLLLDGVVRQSQDGGYKLGMDRETADVFVVENDQGYNWLFIGFVGGVLGLFVVAVAWLSRKSKSSKEDRE</sequence>
<dbReference type="Gene3D" id="3.20.20.80">
    <property type="entry name" value="Glycosidases"/>
    <property type="match status" value="1"/>
</dbReference>
<evidence type="ECO:0000256" key="5">
    <source>
        <dbReference type="SAM" id="SignalP"/>
    </source>
</evidence>
<keyword evidence="4" id="KW-1133">Transmembrane helix</keyword>
<dbReference type="RefSeq" id="WP_244708827.1">
    <property type="nucleotide sequence ID" value="NZ_CP095073.1"/>
</dbReference>
<evidence type="ECO:0000256" key="1">
    <source>
        <dbReference type="ARBA" id="ARBA00001913"/>
    </source>
</evidence>
<dbReference type="EMBL" id="CP095073">
    <property type="protein sequence ID" value="UOQ43468.1"/>
    <property type="molecule type" value="Genomic_DNA"/>
</dbReference>
<evidence type="ECO:0000256" key="4">
    <source>
        <dbReference type="SAM" id="Phobius"/>
    </source>
</evidence>
<dbReference type="InterPro" id="IPR017853">
    <property type="entry name" value="GH"/>
</dbReference>
<keyword evidence="7" id="KW-0378">Hydrolase</keyword>